<accession>A0A1I6M5J3</accession>
<evidence type="ECO:0000256" key="1">
    <source>
        <dbReference type="ARBA" id="ARBA00004141"/>
    </source>
</evidence>
<proteinExistence type="predicted"/>
<dbReference type="Gene3D" id="1.20.1550.10">
    <property type="entry name" value="DsbB-like"/>
    <property type="match status" value="1"/>
</dbReference>
<dbReference type="GO" id="GO:0016020">
    <property type="term" value="C:membrane"/>
    <property type="evidence" value="ECO:0007669"/>
    <property type="project" value="UniProtKB-SubCell"/>
</dbReference>
<dbReference type="PIRSF" id="PIRSF033913">
    <property type="entry name" value="S-S_format_DsbB"/>
    <property type="match status" value="1"/>
</dbReference>
<sequence length="153" mass="16476">MTRHIWIMFSAGGSAALLAGAYVFQALGYPPCAMCYWQRWPHMAAILIGLLALRFRGVLLPVLGALAALTTAVIGVFHTGVERGWWEGPSSCTGGGSLDGLSGMDLLAVEGPRVIMCDQVSWEFLTLSMPSWNALFSFVLVVGWVMAARLSAR</sequence>
<comment type="subcellular location">
    <subcellularLocation>
        <location evidence="1">Membrane</location>
        <topology evidence="1">Multi-pass membrane protein</topology>
    </subcellularLocation>
</comment>
<dbReference type="InterPro" id="IPR023380">
    <property type="entry name" value="DsbB-like_sf"/>
</dbReference>
<dbReference type="GO" id="GO:0006457">
    <property type="term" value="P:protein folding"/>
    <property type="evidence" value="ECO:0007669"/>
    <property type="project" value="InterPro"/>
</dbReference>
<organism evidence="6 7">
    <name type="scientific">Yoonia litorea</name>
    <dbReference type="NCBI Taxonomy" id="1123755"/>
    <lineage>
        <taxon>Bacteria</taxon>
        <taxon>Pseudomonadati</taxon>
        <taxon>Pseudomonadota</taxon>
        <taxon>Alphaproteobacteria</taxon>
        <taxon>Rhodobacterales</taxon>
        <taxon>Paracoccaceae</taxon>
        <taxon>Yoonia</taxon>
    </lineage>
</organism>
<dbReference type="InterPro" id="IPR024199">
    <property type="entry name" value="Uncharacterised_DsbB"/>
</dbReference>
<gene>
    <name evidence="6" type="ORF">SAMN05444714_1242</name>
</gene>
<protein>
    <submittedName>
        <fullName evidence="6">Disulfide bond formation protein DsbB</fullName>
    </submittedName>
</protein>
<dbReference type="STRING" id="1123755.SAMN05444714_1242"/>
<dbReference type="Pfam" id="PF02600">
    <property type="entry name" value="DsbB"/>
    <property type="match status" value="1"/>
</dbReference>
<evidence type="ECO:0000313" key="7">
    <source>
        <dbReference type="Proteomes" id="UP000198926"/>
    </source>
</evidence>
<dbReference type="InterPro" id="IPR003752">
    <property type="entry name" value="DiS_bond_form_DsbB/BdbC"/>
</dbReference>
<dbReference type="Proteomes" id="UP000198926">
    <property type="component" value="Unassembled WGS sequence"/>
</dbReference>
<dbReference type="AlphaFoldDB" id="A0A1I6M5J3"/>
<evidence type="ECO:0000256" key="4">
    <source>
        <dbReference type="ARBA" id="ARBA00023136"/>
    </source>
</evidence>
<keyword evidence="7" id="KW-1185">Reference proteome</keyword>
<feature type="transmembrane region" description="Helical" evidence="5">
    <location>
        <begin position="62"/>
        <end position="81"/>
    </location>
</feature>
<dbReference type="EMBL" id="FOZM01000001">
    <property type="protein sequence ID" value="SFS10782.1"/>
    <property type="molecule type" value="Genomic_DNA"/>
</dbReference>
<keyword evidence="4 5" id="KW-0472">Membrane</keyword>
<name>A0A1I6M5J3_9RHOB</name>
<dbReference type="SUPFAM" id="SSF158442">
    <property type="entry name" value="DsbB-like"/>
    <property type="match status" value="1"/>
</dbReference>
<evidence type="ECO:0000256" key="3">
    <source>
        <dbReference type="ARBA" id="ARBA00022989"/>
    </source>
</evidence>
<reference evidence="6 7" key="1">
    <citation type="submission" date="2016-10" db="EMBL/GenBank/DDBJ databases">
        <authorList>
            <person name="de Groot N.N."/>
        </authorList>
    </citation>
    <scope>NUCLEOTIDE SEQUENCE [LARGE SCALE GENOMIC DNA]</scope>
    <source>
        <strain evidence="6 7">DSM 29433</strain>
    </source>
</reference>
<evidence type="ECO:0000256" key="5">
    <source>
        <dbReference type="SAM" id="Phobius"/>
    </source>
</evidence>
<dbReference type="GO" id="GO:0015035">
    <property type="term" value="F:protein-disulfide reductase activity"/>
    <property type="evidence" value="ECO:0007669"/>
    <property type="project" value="InterPro"/>
</dbReference>
<feature type="transmembrane region" description="Helical" evidence="5">
    <location>
        <begin position="38"/>
        <end position="55"/>
    </location>
</feature>
<evidence type="ECO:0000313" key="6">
    <source>
        <dbReference type="EMBL" id="SFS10782.1"/>
    </source>
</evidence>
<keyword evidence="2 5" id="KW-0812">Transmembrane</keyword>
<dbReference type="RefSeq" id="WP_090205291.1">
    <property type="nucleotide sequence ID" value="NZ_FOZM01000001.1"/>
</dbReference>
<dbReference type="OrthoDB" id="9808637at2"/>
<feature type="transmembrane region" description="Helical" evidence="5">
    <location>
        <begin position="132"/>
        <end position="152"/>
    </location>
</feature>
<keyword evidence="3 5" id="KW-1133">Transmembrane helix</keyword>
<evidence type="ECO:0000256" key="2">
    <source>
        <dbReference type="ARBA" id="ARBA00022692"/>
    </source>
</evidence>